<evidence type="ECO:0000259" key="2">
    <source>
        <dbReference type="Pfam" id="PF02771"/>
    </source>
</evidence>
<dbReference type="InterPro" id="IPR037069">
    <property type="entry name" value="AcylCoA_DH/ox_N_sf"/>
</dbReference>
<proteinExistence type="predicted"/>
<dbReference type="PANTHER" id="PTHR43884">
    <property type="entry name" value="ACYL-COA DEHYDROGENASE"/>
    <property type="match status" value="1"/>
</dbReference>
<dbReference type="SUPFAM" id="SSF56645">
    <property type="entry name" value="Acyl-CoA dehydrogenase NM domain-like"/>
    <property type="match status" value="1"/>
</dbReference>
<evidence type="ECO:0000256" key="1">
    <source>
        <dbReference type="ARBA" id="ARBA00023002"/>
    </source>
</evidence>
<sequence length="399" mass="42700">MQPMYLSDNVTTAAGPITPAATREDSTEAEFRALLDMVQARRDEFDRLRHVPRDVIAQMKRAGIFRASTPARFGGDALAPHLFLPMVERIAQVDGSAGWVAAFGSANTYIAALPPETQAVIYAEGPDQVYAGGLYPLHPATRANGGWTVSGHWRFASGCMGADWIGVGMSIPGADGAATVAQMAVCPADQVEIVESWNVMGMQGTGSHDVKVVDKFFADDWICGRGAASTIDEPLYHYPALAYQAQVHAAVNIGLARAALDLTTQMSGGAKIMPNAARLADRAYFRTHLAQAEAQFRSARLFFYDSAERAWDFLLAGDPVPLDLTNQLRLSATHAAHASAKVVQDCYRIAGMAAAQRSHRLQHILRDAMVVTQHAALSEATLEQAGAVLAGLPAPAGYP</sequence>
<dbReference type="EMBL" id="WMIG01000007">
    <property type="protein sequence ID" value="MTH60343.1"/>
    <property type="molecule type" value="Genomic_DNA"/>
</dbReference>
<feature type="domain" description="Acyl-CoA dehydrogenase/oxidase N-terminal" evidence="2">
    <location>
        <begin position="37"/>
        <end position="105"/>
    </location>
</feature>
<dbReference type="PANTHER" id="PTHR43884:SF25">
    <property type="entry name" value="ACYL-COA DEHYDROGENASE YDBM-RELATED"/>
    <property type="match status" value="1"/>
</dbReference>
<gene>
    <name evidence="4" type="ORF">GL300_14095</name>
</gene>
<name>A0A844HJJ8_9RHOB</name>
<keyword evidence="4" id="KW-0503">Monooxygenase</keyword>
<dbReference type="OrthoDB" id="7316074at2"/>
<comment type="caution">
    <text evidence="4">The sequence shown here is derived from an EMBL/GenBank/DDBJ whole genome shotgun (WGS) entry which is preliminary data.</text>
</comment>
<protein>
    <submittedName>
        <fullName evidence="4">Flavin-dependent monooxygenase</fullName>
    </submittedName>
</protein>
<dbReference type="Pfam" id="PF02771">
    <property type="entry name" value="Acyl-CoA_dh_N"/>
    <property type="match status" value="1"/>
</dbReference>
<dbReference type="Gene3D" id="2.40.110.10">
    <property type="entry name" value="Butyryl-CoA Dehydrogenase, subunit A, domain 2"/>
    <property type="match status" value="1"/>
</dbReference>
<dbReference type="SUPFAM" id="SSF47203">
    <property type="entry name" value="Acyl-CoA dehydrogenase C-terminal domain-like"/>
    <property type="match status" value="1"/>
</dbReference>
<dbReference type="GO" id="GO:0050660">
    <property type="term" value="F:flavin adenine dinucleotide binding"/>
    <property type="evidence" value="ECO:0007669"/>
    <property type="project" value="InterPro"/>
</dbReference>
<feature type="domain" description="Acyl-CoA dehydrogenase C-terminal" evidence="3">
    <location>
        <begin position="247"/>
        <end position="378"/>
    </location>
</feature>
<dbReference type="InterPro" id="IPR013107">
    <property type="entry name" value="Acyl-CoA_DH_C"/>
</dbReference>
<evidence type="ECO:0000313" key="5">
    <source>
        <dbReference type="Proteomes" id="UP000449846"/>
    </source>
</evidence>
<dbReference type="InterPro" id="IPR046373">
    <property type="entry name" value="Acyl-CoA_Oxase/DH_mid-dom_sf"/>
</dbReference>
<dbReference type="InterPro" id="IPR009100">
    <property type="entry name" value="AcylCoA_DH/oxidase_NM_dom_sf"/>
</dbReference>
<dbReference type="GO" id="GO:0004497">
    <property type="term" value="F:monooxygenase activity"/>
    <property type="evidence" value="ECO:0007669"/>
    <property type="project" value="UniProtKB-KW"/>
</dbReference>
<dbReference type="GO" id="GO:0003995">
    <property type="term" value="F:acyl-CoA dehydrogenase activity"/>
    <property type="evidence" value="ECO:0007669"/>
    <property type="project" value="TreeGrafter"/>
</dbReference>
<keyword evidence="1" id="KW-0560">Oxidoreductase</keyword>
<dbReference type="AlphaFoldDB" id="A0A844HJJ8"/>
<keyword evidence="5" id="KW-1185">Reference proteome</keyword>
<accession>A0A844HJJ8</accession>
<dbReference type="PIRSF" id="PIRSF016578">
    <property type="entry name" value="HsaA"/>
    <property type="match status" value="1"/>
</dbReference>
<evidence type="ECO:0000259" key="3">
    <source>
        <dbReference type="Pfam" id="PF08028"/>
    </source>
</evidence>
<organism evidence="4 5">
    <name type="scientific">Paracoccus litorisediminis</name>
    <dbReference type="NCBI Taxonomy" id="2006130"/>
    <lineage>
        <taxon>Bacteria</taxon>
        <taxon>Pseudomonadati</taxon>
        <taxon>Pseudomonadota</taxon>
        <taxon>Alphaproteobacteria</taxon>
        <taxon>Rhodobacterales</taxon>
        <taxon>Paracoccaceae</taxon>
        <taxon>Paracoccus</taxon>
    </lineage>
</organism>
<dbReference type="Proteomes" id="UP000449846">
    <property type="component" value="Unassembled WGS sequence"/>
</dbReference>
<dbReference type="InterPro" id="IPR036250">
    <property type="entry name" value="AcylCo_DH-like_C"/>
</dbReference>
<dbReference type="InterPro" id="IPR013786">
    <property type="entry name" value="AcylCoA_DH/ox_N"/>
</dbReference>
<dbReference type="Gene3D" id="1.20.140.10">
    <property type="entry name" value="Butyryl-CoA Dehydrogenase, subunit A, domain 3"/>
    <property type="match status" value="1"/>
</dbReference>
<evidence type="ECO:0000313" key="4">
    <source>
        <dbReference type="EMBL" id="MTH60343.1"/>
    </source>
</evidence>
<dbReference type="Pfam" id="PF08028">
    <property type="entry name" value="Acyl-CoA_dh_2"/>
    <property type="match status" value="1"/>
</dbReference>
<reference evidence="4 5" key="1">
    <citation type="submission" date="2019-11" db="EMBL/GenBank/DDBJ databases">
        <authorList>
            <person name="Dong K."/>
        </authorList>
    </citation>
    <scope>NUCLEOTIDE SEQUENCE [LARGE SCALE GENOMIC DNA]</scope>
    <source>
        <strain evidence="4 5">NBRC 112902</strain>
    </source>
</reference>
<dbReference type="Gene3D" id="1.10.540.10">
    <property type="entry name" value="Acyl-CoA dehydrogenase/oxidase, N-terminal domain"/>
    <property type="match status" value="1"/>
</dbReference>